<dbReference type="Gene3D" id="2.60.120.10">
    <property type="entry name" value="Jelly Rolls"/>
    <property type="match status" value="1"/>
</dbReference>
<sequence>MTREVLLEGRLPIALATERVEVRRIHILAGHPAGRHVHNGPVFGSIVKGSVLFQVEGEAEVILRPGDVFFEPAGVPIAHFDALDENVTFLGYFPLTAGQEPGLL</sequence>
<dbReference type="Proteomes" id="UP000654471">
    <property type="component" value="Unassembled WGS sequence"/>
</dbReference>
<organism evidence="2 3">
    <name type="scientific">Streptomyces albospinus</name>
    <dbReference type="NCBI Taxonomy" id="285515"/>
    <lineage>
        <taxon>Bacteria</taxon>
        <taxon>Bacillati</taxon>
        <taxon>Actinomycetota</taxon>
        <taxon>Actinomycetes</taxon>
        <taxon>Kitasatosporales</taxon>
        <taxon>Streptomycetaceae</taxon>
        <taxon>Streptomyces</taxon>
    </lineage>
</organism>
<reference evidence="3" key="1">
    <citation type="journal article" date="2019" name="Int. J. Syst. Evol. Microbiol.">
        <title>The Global Catalogue of Microorganisms (GCM) 10K type strain sequencing project: providing services to taxonomists for standard genome sequencing and annotation.</title>
        <authorList>
            <consortium name="The Broad Institute Genomics Platform"/>
            <consortium name="The Broad Institute Genome Sequencing Center for Infectious Disease"/>
            <person name="Wu L."/>
            <person name="Ma J."/>
        </authorList>
    </citation>
    <scope>NUCLEOTIDE SEQUENCE [LARGE SCALE GENOMIC DNA]</scope>
    <source>
        <strain evidence="3">JCM 3399</strain>
    </source>
</reference>
<keyword evidence="3" id="KW-1185">Reference proteome</keyword>
<dbReference type="SUPFAM" id="SSF51182">
    <property type="entry name" value="RmlC-like cupins"/>
    <property type="match status" value="1"/>
</dbReference>
<dbReference type="RefSeq" id="WP_189308170.1">
    <property type="nucleotide sequence ID" value="NZ_BMRP01000063.1"/>
</dbReference>
<dbReference type="InterPro" id="IPR014710">
    <property type="entry name" value="RmlC-like_jellyroll"/>
</dbReference>
<protein>
    <recommendedName>
        <fullName evidence="1">Cupin type-2 domain-containing protein</fullName>
    </recommendedName>
</protein>
<proteinExistence type="predicted"/>
<feature type="domain" description="Cupin type-2" evidence="1">
    <location>
        <begin position="26"/>
        <end position="85"/>
    </location>
</feature>
<comment type="caution">
    <text evidence="2">The sequence shown here is derived from an EMBL/GenBank/DDBJ whole genome shotgun (WGS) entry which is preliminary data.</text>
</comment>
<dbReference type="InterPro" id="IPR011051">
    <property type="entry name" value="RmlC_Cupin_sf"/>
</dbReference>
<name>A0ABQ2VMU1_9ACTN</name>
<accession>A0ABQ2VMU1</accession>
<gene>
    <name evidence="2" type="ORF">GCM10010211_78390</name>
</gene>
<dbReference type="InterPro" id="IPR013096">
    <property type="entry name" value="Cupin_2"/>
</dbReference>
<evidence type="ECO:0000313" key="2">
    <source>
        <dbReference type="EMBL" id="GGU99389.1"/>
    </source>
</evidence>
<dbReference type="EMBL" id="BMRP01000063">
    <property type="protein sequence ID" value="GGU99389.1"/>
    <property type="molecule type" value="Genomic_DNA"/>
</dbReference>
<evidence type="ECO:0000259" key="1">
    <source>
        <dbReference type="Pfam" id="PF07883"/>
    </source>
</evidence>
<dbReference type="Pfam" id="PF07883">
    <property type="entry name" value="Cupin_2"/>
    <property type="match status" value="1"/>
</dbReference>
<evidence type="ECO:0000313" key="3">
    <source>
        <dbReference type="Proteomes" id="UP000654471"/>
    </source>
</evidence>